<dbReference type="WBParaSite" id="ES5_v2.g14276.t1">
    <property type="protein sequence ID" value="ES5_v2.g14276.t1"/>
    <property type="gene ID" value="ES5_v2.g14276"/>
</dbReference>
<name>A0AC34FAF8_9BILA</name>
<evidence type="ECO:0000313" key="2">
    <source>
        <dbReference type="WBParaSite" id="ES5_v2.g14276.t1"/>
    </source>
</evidence>
<protein>
    <submittedName>
        <fullName evidence="2">Bestrophin homolog</fullName>
    </submittedName>
</protein>
<accession>A0AC34FAF8</accession>
<reference evidence="2" key="1">
    <citation type="submission" date="2022-11" db="UniProtKB">
        <authorList>
            <consortium name="WormBaseParasite"/>
        </authorList>
    </citation>
    <scope>IDENTIFICATION</scope>
</reference>
<dbReference type="Proteomes" id="UP000887579">
    <property type="component" value="Unplaced"/>
</dbReference>
<sequence length="376" mass="44023">MILSEPQQVVFERIANYLAHDIYQIIPLTFMLGFFVSFVVSRWLAVLNGIGWIDNSAMVFSFFIDENTEEARLLRRTLVRHMVLTQVLILRDISLQVRKRFPTMETVMEAGFLTKREQEAIEAIDDHYSRYWVPLKWVYQHVRQARRDNIISSDTFYNRITLEVQIFQQGLANLLKYDWVPVPLIYPQLISLSVRIYFLLCLMSRQFLKNSPIDIWVPILTMIQFIVYFGWMKVGEVLLNPLGDDDDDIECNHIIDRNLITGFKLVENTDAPKMEKDVWWNKSQIMPLYTVKASERSFSPLIGSAANVSLLKKGTTTIEMKPHKNDFRVMNDFQKKLFTKRVIIKPLSTRIAIAKASDDEKRVSMLEVEEENEITL</sequence>
<organism evidence="1 2">
    <name type="scientific">Panagrolaimus sp. ES5</name>
    <dbReference type="NCBI Taxonomy" id="591445"/>
    <lineage>
        <taxon>Eukaryota</taxon>
        <taxon>Metazoa</taxon>
        <taxon>Ecdysozoa</taxon>
        <taxon>Nematoda</taxon>
        <taxon>Chromadorea</taxon>
        <taxon>Rhabditida</taxon>
        <taxon>Tylenchina</taxon>
        <taxon>Panagrolaimomorpha</taxon>
        <taxon>Panagrolaimoidea</taxon>
        <taxon>Panagrolaimidae</taxon>
        <taxon>Panagrolaimus</taxon>
    </lineage>
</organism>
<evidence type="ECO:0000313" key="1">
    <source>
        <dbReference type="Proteomes" id="UP000887579"/>
    </source>
</evidence>
<proteinExistence type="predicted"/>